<sequence length="266" mass="29527">MLDTGAALAQEAGVSQMTVSRLLRKLGFQGLAALKRTLREDDALDAIDLKDRNEHLLDGSIGEFLKREAEAVLALAELVADDRWREAVDLIHGADDVVVAGFQMLRGHVEDFTRRLSTYRDNVRYAATHDGCLAELIPPKGRDRKRVLVLVDIVPYGREAETVAALARKSGFEIVILTDELNQWAKAHTDHVLTARISTDLTIESTGPLATLLSLLAQAVAERDPVATAARLDHWAQIAGDMRYYSRKTPRRRRPLWKGKYAGPKA</sequence>
<protein>
    <submittedName>
        <fullName evidence="4">Putative DNA-binding transcriptional regulator</fullName>
    </submittedName>
</protein>
<feature type="domain" description="HTH rpiR-type" evidence="2">
    <location>
        <begin position="1"/>
        <end position="45"/>
    </location>
</feature>
<dbReference type="AlphaFoldDB" id="A0A0T5P2R9"/>
<dbReference type="InterPro" id="IPR000281">
    <property type="entry name" value="HTH_RpiR"/>
</dbReference>
<dbReference type="KEGG" id="rid:RIdsm_04417"/>
<dbReference type="GO" id="GO:0097367">
    <property type="term" value="F:carbohydrate derivative binding"/>
    <property type="evidence" value="ECO:0007669"/>
    <property type="project" value="InterPro"/>
</dbReference>
<dbReference type="GO" id="GO:0003700">
    <property type="term" value="F:DNA-binding transcription factor activity"/>
    <property type="evidence" value="ECO:0007669"/>
    <property type="project" value="InterPro"/>
</dbReference>
<dbReference type="Pfam" id="PF01418">
    <property type="entry name" value="HTH_6"/>
    <property type="match status" value="1"/>
</dbReference>
<evidence type="ECO:0000313" key="6">
    <source>
        <dbReference type="Proteomes" id="UP000325785"/>
    </source>
</evidence>
<dbReference type="InterPro" id="IPR009057">
    <property type="entry name" value="Homeodomain-like_sf"/>
</dbReference>
<name>A0A0T5P2R9_9RHOB</name>
<dbReference type="InterPro" id="IPR047640">
    <property type="entry name" value="RpiR-like"/>
</dbReference>
<dbReference type="STRING" id="540747.SAMN04488031_11569"/>
<dbReference type="InterPro" id="IPR046348">
    <property type="entry name" value="SIS_dom_sf"/>
</dbReference>
<dbReference type="EMBL" id="CP031598">
    <property type="protein sequence ID" value="QEW28585.1"/>
    <property type="molecule type" value="Genomic_DNA"/>
</dbReference>
<evidence type="ECO:0000259" key="2">
    <source>
        <dbReference type="PROSITE" id="PS51071"/>
    </source>
</evidence>
<evidence type="ECO:0000313" key="3">
    <source>
        <dbReference type="EMBL" id="KRS15435.1"/>
    </source>
</evidence>
<proteinExistence type="predicted"/>
<dbReference type="PANTHER" id="PTHR30514:SF18">
    <property type="entry name" value="RPIR-FAMILY TRANSCRIPTIONAL REGULATOR"/>
    <property type="match status" value="1"/>
</dbReference>
<evidence type="ECO:0000313" key="4">
    <source>
        <dbReference type="EMBL" id="QEW28585.1"/>
    </source>
</evidence>
<dbReference type="SUPFAM" id="SSF53697">
    <property type="entry name" value="SIS domain"/>
    <property type="match status" value="1"/>
</dbReference>
<keyword evidence="5" id="KW-1185">Reference proteome</keyword>
<evidence type="ECO:0000313" key="5">
    <source>
        <dbReference type="Proteomes" id="UP000051401"/>
    </source>
</evidence>
<reference evidence="4 6" key="2">
    <citation type="submission" date="2018-08" db="EMBL/GenBank/DDBJ databases">
        <title>Genetic Globetrotter - A new plasmid hitch-hiking vast phylogenetic and geographic distances.</title>
        <authorList>
            <person name="Vollmers J."/>
            <person name="Petersen J."/>
        </authorList>
    </citation>
    <scope>NUCLEOTIDE SEQUENCE [LARGE SCALE GENOMIC DNA]</scope>
    <source>
        <strain evidence="4 6">DSM 26383</strain>
    </source>
</reference>
<dbReference type="PROSITE" id="PS50206">
    <property type="entry name" value="RHODANESE_3"/>
    <property type="match status" value="1"/>
</dbReference>
<accession>A0A0T5P2R9</accession>
<dbReference type="Proteomes" id="UP000325785">
    <property type="component" value="Chromosome"/>
</dbReference>
<dbReference type="Proteomes" id="UP000051401">
    <property type="component" value="Unassembled WGS sequence"/>
</dbReference>
<reference evidence="3 5" key="1">
    <citation type="submission" date="2015-04" db="EMBL/GenBank/DDBJ databases">
        <title>The draft genome sequence of Roseovarius indicus B108T.</title>
        <authorList>
            <person name="Li G."/>
            <person name="Lai Q."/>
            <person name="Shao Z."/>
            <person name="Yan P."/>
        </authorList>
    </citation>
    <scope>NUCLEOTIDE SEQUENCE [LARGE SCALE GENOMIC DNA]</scope>
    <source>
        <strain evidence="3 5">B108</strain>
    </source>
</reference>
<dbReference type="PATRIC" id="fig|540747.5.peg.3088"/>
<feature type="domain" description="Rhodanese" evidence="1">
    <location>
        <begin position="133"/>
        <end position="193"/>
    </location>
</feature>
<dbReference type="SUPFAM" id="SSF46689">
    <property type="entry name" value="Homeodomain-like"/>
    <property type="match status" value="1"/>
</dbReference>
<dbReference type="Gene3D" id="1.10.10.10">
    <property type="entry name" value="Winged helix-like DNA-binding domain superfamily/Winged helix DNA-binding domain"/>
    <property type="match status" value="1"/>
</dbReference>
<evidence type="ECO:0000259" key="1">
    <source>
        <dbReference type="PROSITE" id="PS50206"/>
    </source>
</evidence>
<keyword evidence="4" id="KW-0238">DNA-binding</keyword>
<dbReference type="Gene3D" id="3.40.50.10490">
    <property type="entry name" value="Glucose-6-phosphate isomerase like protein, domain 1"/>
    <property type="match status" value="1"/>
</dbReference>
<dbReference type="EMBL" id="LAXI01000022">
    <property type="protein sequence ID" value="KRS15435.1"/>
    <property type="molecule type" value="Genomic_DNA"/>
</dbReference>
<organism evidence="3 5">
    <name type="scientific">Roseovarius indicus</name>
    <dbReference type="NCBI Taxonomy" id="540747"/>
    <lineage>
        <taxon>Bacteria</taxon>
        <taxon>Pseudomonadati</taxon>
        <taxon>Pseudomonadota</taxon>
        <taxon>Alphaproteobacteria</taxon>
        <taxon>Rhodobacterales</taxon>
        <taxon>Roseobacteraceae</taxon>
        <taxon>Roseovarius</taxon>
    </lineage>
</organism>
<dbReference type="GO" id="GO:0003677">
    <property type="term" value="F:DNA binding"/>
    <property type="evidence" value="ECO:0007669"/>
    <property type="project" value="UniProtKB-KW"/>
</dbReference>
<gene>
    <name evidence="4" type="ORF">RIdsm_04417</name>
    <name evidence="3" type="ORF">XM52_23660</name>
</gene>
<dbReference type="InterPro" id="IPR001763">
    <property type="entry name" value="Rhodanese-like_dom"/>
</dbReference>
<dbReference type="InterPro" id="IPR036388">
    <property type="entry name" value="WH-like_DNA-bd_sf"/>
</dbReference>
<dbReference type="PROSITE" id="PS51071">
    <property type="entry name" value="HTH_RPIR"/>
    <property type="match status" value="1"/>
</dbReference>
<dbReference type="GO" id="GO:1901135">
    <property type="term" value="P:carbohydrate derivative metabolic process"/>
    <property type="evidence" value="ECO:0007669"/>
    <property type="project" value="InterPro"/>
</dbReference>
<dbReference type="PANTHER" id="PTHR30514">
    <property type="entry name" value="GLUCOKINASE"/>
    <property type="match status" value="1"/>
</dbReference>